<feature type="compositionally biased region" description="Basic and acidic residues" evidence="1">
    <location>
        <begin position="1"/>
        <end position="10"/>
    </location>
</feature>
<name>A0AA36DJZ3_9BILA</name>
<gene>
    <name evidence="2" type="ORF">MSPICULIGERA_LOCUS25741</name>
</gene>
<feature type="region of interest" description="Disordered" evidence="1">
    <location>
        <begin position="1"/>
        <end position="56"/>
    </location>
</feature>
<organism evidence="2 3">
    <name type="scientific">Mesorhabditis spiculigera</name>
    <dbReference type="NCBI Taxonomy" id="96644"/>
    <lineage>
        <taxon>Eukaryota</taxon>
        <taxon>Metazoa</taxon>
        <taxon>Ecdysozoa</taxon>
        <taxon>Nematoda</taxon>
        <taxon>Chromadorea</taxon>
        <taxon>Rhabditida</taxon>
        <taxon>Rhabditina</taxon>
        <taxon>Rhabditomorpha</taxon>
        <taxon>Rhabditoidea</taxon>
        <taxon>Rhabditidae</taxon>
        <taxon>Mesorhabditinae</taxon>
        <taxon>Mesorhabditis</taxon>
    </lineage>
</organism>
<evidence type="ECO:0000256" key="1">
    <source>
        <dbReference type="SAM" id="MobiDB-lite"/>
    </source>
</evidence>
<keyword evidence="3" id="KW-1185">Reference proteome</keyword>
<evidence type="ECO:0000313" key="2">
    <source>
        <dbReference type="EMBL" id="CAJ0587787.1"/>
    </source>
</evidence>
<reference evidence="2" key="1">
    <citation type="submission" date="2023-06" db="EMBL/GenBank/DDBJ databases">
        <authorList>
            <person name="Delattre M."/>
        </authorList>
    </citation>
    <scope>NUCLEOTIDE SEQUENCE</scope>
    <source>
        <strain evidence="2">AF72</strain>
    </source>
</reference>
<proteinExistence type="predicted"/>
<feature type="compositionally biased region" description="Low complexity" evidence="1">
    <location>
        <begin position="11"/>
        <end position="27"/>
    </location>
</feature>
<accession>A0AA36DJZ3</accession>
<feature type="non-terminal residue" evidence="2">
    <location>
        <position position="1"/>
    </location>
</feature>
<dbReference type="AlphaFoldDB" id="A0AA36DJZ3"/>
<protein>
    <submittedName>
        <fullName evidence="2">Uncharacterized protein</fullName>
    </submittedName>
</protein>
<dbReference type="EMBL" id="CATQJA010002710">
    <property type="protein sequence ID" value="CAJ0587787.1"/>
    <property type="molecule type" value="Genomic_DNA"/>
</dbReference>
<dbReference type="Proteomes" id="UP001177023">
    <property type="component" value="Unassembled WGS sequence"/>
</dbReference>
<feature type="region of interest" description="Disordered" evidence="1">
    <location>
        <begin position="75"/>
        <end position="102"/>
    </location>
</feature>
<sequence length="251" mass="27630">MKLSVAHEKPLLPAEAPANAAPNACAETPSPIALPKLTPGKDEPGPSCSAPAKDSRMQYARDRLGLLLVSPNVKPQAWTSSPSLPDIAEPAPAPPKRSRRKEDVRCDALGDNFMVYAPPQEDSLYSTLRSAVKGQPDIDYRASPVQIRLKTKQPSSEDLASLAKTDIHALPAPTSRCWPPMPGHASVSRAKLRPNVSTPQRLNALVREMKQVKQQWMAWARLTNRRNRRSNWLLRAICTHTEEQPPLPPDS</sequence>
<comment type="caution">
    <text evidence="2">The sequence shown here is derived from an EMBL/GenBank/DDBJ whole genome shotgun (WGS) entry which is preliminary data.</text>
</comment>
<evidence type="ECO:0000313" key="3">
    <source>
        <dbReference type="Proteomes" id="UP001177023"/>
    </source>
</evidence>